<protein>
    <submittedName>
        <fullName evidence="4">Putative glycosyltransferase EpsE</fullName>
        <ecNumber evidence="4">2.4.-.-</ecNumber>
    </submittedName>
</protein>
<dbReference type="CDD" id="cd04184">
    <property type="entry name" value="GT2_RfbC_Mx_like"/>
    <property type="match status" value="1"/>
</dbReference>
<dbReference type="Pfam" id="PF00535">
    <property type="entry name" value="Glycos_transf_2"/>
    <property type="match status" value="3"/>
</dbReference>
<evidence type="ECO:0000313" key="4">
    <source>
        <dbReference type="EMBL" id="OIR03785.1"/>
    </source>
</evidence>
<dbReference type="GO" id="GO:0016757">
    <property type="term" value="F:glycosyltransferase activity"/>
    <property type="evidence" value="ECO:0007669"/>
    <property type="project" value="UniProtKB-KW"/>
</dbReference>
<dbReference type="InterPro" id="IPR029044">
    <property type="entry name" value="Nucleotide-diphossugar_trans"/>
</dbReference>
<comment type="caution">
    <text evidence="4">The sequence shown here is derived from an EMBL/GenBank/DDBJ whole genome shotgun (WGS) entry which is preliminary data.</text>
</comment>
<organism evidence="4">
    <name type="scientific">mine drainage metagenome</name>
    <dbReference type="NCBI Taxonomy" id="410659"/>
    <lineage>
        <taxon>unclassified sequences</taxon>
        <taxon>metagenomes</taxon>
        <taxon>ecological metagenomes</taxon>
    </lineage>
</organism>
<reference evidence="4" key="1">
    <citation type="submission" date="2016-10" db="EMBL/GenBank/DDBJ databases">
        <title>Sequence of Gallionella enrichment culture.</title>
        <authorList>
            <person name="Poehlein A."/>
            <person name="Muehling M."/>
            <person name="Daniel R."/>
        </authorList>
    </citation>
    <scope>NUCLEOTIDE SEQUENCE</scope>
</reference>
<dbReference type="Gene3D" id="3.90.550.10">
    <property type="entry name" value="Spore Coat Polysaccharide Biosynthesis Protein SpsA, Chain A"/>
    <property type="match status" value="3"/>
</dbReference>
<gene>
    <name evidence="4" type="primary">epsE_26</name>
    <name evidence="4" type="ORF">GALL_142050</name>
</gene>
<dbReference type="PANTHER" id="PTHR43179:SF7">
    <property type="entry name" value="RHAMNOSYLTRANSFERASE WBBL"/>
    <property type="match status" value="1"/>
</dbReference>
<dbReference type="PANTHER" id="PTHR43179">
    <property type="entry name" value="RHAMNOSYLTRANSFERASE WBBL"/>
    <property type="match status" value="1"/>
</dbReference>
<proteinExistence type="predicted"/>
<sequence>MIQQGLLIVHDLSAPGAPGSGPDLPWRLLSDLVADGGRWTVIHTRHEPLEVRRDLQAACLRAGARYEHIEDRPLPLEAPIHPPIEAQRIGWHLIHVLRQLEPEVVVFAGSPAHAAAPLAARRAGIALARCAVVLAADDLRERTRERLDAFPGSGREDIATDFLERTALAEADAAVFQDSSALTWARSRGWSVPDRSGPADALHDLIALAGDAAVSAAGGDPALPSVAVCMPHFEQPRKLLLALEDIAAQTLAPDEVIVIDDGSRSDEARAAFNEASRRFALPGWQFLRQDNAGPAAARNRAASVARADALLFCDSDNRYRPDMVASLARAMARTGAAAVTCAFHALTEGADPSRDPGYIFLPLGSCLESAMVENTIADTNTLVKRGVFHEVGGFPGGSLVEDWRCYLAILERGLRIEVVPDALFTYVISATSRLRTKGELSEASAAIERFLEGAHPVWSRLWPYAAGAIRNPRLHELEAALADSRIRAELATREAAREARLSWARELLTDEERRRALEREQRALDRLEAREAPERERLRALGEKQVRLRRELEQASAALALRDEKIRRMQRSFSWKATAPLRALRRALLDPLGAPKVSPAASHAETTPGPDREAPPADSTCYHYFIEAPRDFRHRGESFTIRGWCFYEDIAEPTAIRARVGERTYDGVHGLGRPDIALLMPGWKQAARSGFRIEVALEAGDHRLDLELRDATGAWRRFVDFDLDAEPPAAPKGSYDHWVATYDTLSDVHLAAFRARAARLQGGPLLSILMPVFNTDPRWLARAIASVRAQAYENWELCITDDASTDPRLRPLLERAAAEDHRIRLTFRESNGHICEATNTALGMASGDFCALFDHDDELRPHSLLLVAEELAAHPDAEFIYSDEDKIDELGRRFDPHFKPDWNPDLLRSQNYLCHLAVIRTSTLRSLGGMRPGFEGSQDWDLFLRLSERVAASSIRHIPRVLYHWRAVSGSTALDLVEKDYASEAARRALAGHCERIGLRATLVQTVGRHWRLRVELPPARPLVSIIIPTHNAARLVAQCVASLVARTDYEPCEILLVDNRSDDPEALALFEQLERRAGVRVLRYDQPFNYSAINNFAVRESRGEVVCLLNNDIEVLEGGWLAEMTAHALRPDIGAVGARLLYPDRRLQHAGVIVGLGGVAGHAFKLFSRDEPGNPQFRPHLTQNLSAVTAACLVIRRSVYEEVGGLDEQALPVAFNDVDFCLRIQARGYRNLYTPFAEMIHHESATRGSDDTPEKVERFRREIEAIQARWGDSLLADPAYNPNLSLDSEDFALAYPPRLPDLAQPRGA</sequence>
<feature type="coiled-coil region" evidence="1">
    <location>
        <begin position="474"/>
        <end position="558"/>
    </location>
</feature>
<keyword evidence="1" id="KW-0175">Coiled coil</keyword>
<feature type="domain" description="Glycosyltransferase 2-like" evidence="3">
    <location>
        <begin position="1025"/>
        <end position="1204"/>
    </location>
</feature>
<dbReference type="CDD" id="cd00761">
    <property type="entry name" value="Glyco_tranf_GTA_type"/>
    <property type="match status" value="1"/>
</dbReference>
<accession>A0A1J5S5Q8</accession>
<keyword evidence="4" id="KW-0328">Glycosyltransferase</keyword>
<evidence type="ECO:0000256" key="1">
    <source>
        <dbReference type="SAM" id="Coils"/>
    </source>
</evidence>
<feature type="region of interest" description="Disordered" evidence="2">
    <location>
        <begin position="595"/>
        <end position="617"/>
    </location>
</feature>
<name>A0A1J5S5Q8_9ZZZZ</name>
<dbReference type="InterPro" id="IPR001173">
    <property type="entry name" value="Glyco_trans_2-like"/>
</dbReference>
<feature type="domain" description="Glycosyltransferase 2-like" evidence="3">
    <location>
        <begin position="767"/>
        <end position="888"/>
    </location>
</feature>
<evidence type="ECO:0000256" key="2">
    <source>
        <dbReference type="SAM" id="MobiDB-lite"/>
    </source>
</evidence>
<feature type="domain" description="Glycosyltransferase 2-like" evidence="3">
    <location>
        <begin position="228"/>
        <end position="345"/>
    </location>
</feature>
<dbReference type="CDD" id="cd04186">
    <property type="entry name" value="GT_2_like_c"/>
    <property type="match status" value="1"/>
</dbReference>
<dbReference type="SUPFAM" id="SSF53448">
    <property type="entry name" value="Nucleotide-diphospho-sugar transferases"/>
    <property type="match status" value="3"/>
</dbReference>
<dbReference type="EMBL" id="MLJW01000063">
    <property type="protein sequence ID" value="OIR03785.1"/>
    <property type="molecule type" value="Genomic_DNA"/>
</dbReference>
<dbReference type="EC" id="2.4.-.-" evidence="4"/>
<keyword evidence="4" id="KW-0808">Transferase</keyword>
<evidence type="ECO:0000259" key="3">
    <source>
        <dbReference type="Pfam" id="PF00535"/>
    </source>
</evidence>